<dbReference type="SUPFAM" id="SSF53335">
    <property type="entry name" value="S-adenosyl-L-methionine-dependent methyltransferases"/>
    <property type="match status" value="1"/>
</dbReference>
<evidence type="ECO:0000256" key="6">
    <source>
        <dbReference type="ARBA" id="ARBA00039011"/>
    </source>
</evidence>
<dbReference type="SUPFAM" id="SSF46785">
    <property type="entry name" value="Winged helix' DNA-binding domain"/>
    <property type="match status" value="1"/>
</dbReference>
<keyword evidence="2" id="KW-0489">Methyltransferase</keyword>
<name>A0AAN7ILV9_QUERU</name>
<evidence type="ECO:0000256" key="9">
    <source>
        <dbReference type="SAM" id="MobiDB-lite"/>
    </source>
</evidence>
<dbReference type="FunFam" id="1.10.10.10:FF:000357">
    <property type="entry name" value="Caffeic acid 3-O-methyltransferase"/>
    <property type="match status" value="1"/>
</dbReference>
<gene>
    <name evidence="12" type="ORF">RGQ29_028337</name>
</gene>
<dbReference type="Gene3D" id="3.40.50.150">
    <property type="entry name" value="Vaccinia Virus protein VP39"/>
    <property type="match status" value="1"/>
</dbReference>
<keyword evidence="4" id="KW-0949">S-adenosyl-L-methionine</keyword>
<dbReference type="GO" id="GO:0047763">
    <property type="term" value="F:caffeate O-methyltransferase activity"/>
    <property type="evidence" value="ECO:0007669"/>
    <property type="project" value="UniProtKB-EC"/>
</dbReference>
<keyword evidence="5" id="KW-0438">Lignin biosynthesis</keyword>
<evidence type="ECO:0000256" key="5">
    <source>
        <dbReference type="ARBA" id="ARBA00022733"/>
    </source>
</evidence>
<evidence type="ECO:0000256" key="4">
    <source>
        <dbReference type="ARBA" id="ARBA00022691"/>
    </source>
</evidence>
<comment type="function">
    <text evidence="7">Catalyzes the conversion of caffeic acid to ferulic acid and of 5-hydroxyferulic acid to sinapic acid. The resulting products may subsequently be converted to the corresponding alcohols that are incorporated into lignins.</text>
</comment>
<organism evidence="12 13">
    <name type="scientific">Quercus rubra</name>
    <name type="common">Northern red oak</name>
    <name type="synonym">Quercus borealis</name>
    <dbReference type="NCBI Taxonomy" id="3512"/>
    <lineage>
        <taxon>Eukaryota</taxon>
        <taxon>Viridiplantae</taxon>
        <taxon>Streptophyta</taxon>
        <taxon>Embryophyta</taxon>
        <taxon>Tracheophyta</taxon>
        <taxon>Spermatophyta</taxon>
        <taxon>Magnoliopsida</taxon>
        <taxon>eudicotyledons</taxon>
        <taxon>Gunneridae</taxon>
        <taxon>Pentapetalae</taxon>
        <taxon>rosids</taxon>
        <taxon>fabids</taxon>
        <taxon>Fagales</taxon>
        <taxon>Fagaceae</taxon>
        <taxon>Quercus</taxon>
    </lineage>
</organism>
<dbReference type="FunFam" id="3.40.50.150:FF:000061">
    <property type="entry name" value="Caffeic acid O-methyltransferase"/>
    <property type="match status" value="1"/>
</dbReference>
<evidence type="ECO:0000256" key="2">
    <source>
        <dbReference type="ARBA" id="ARBA00022603"/>
    </source>
</evidence>
<dbReference type="InterPro" id="IPR036388">
    <property type="entry name" value="WH-like_DNA-bd_sf"/>
</dbReference>
<dbReference type="Pfam" id="PF08100">
    <property type="entry name" value="Dimerisation"/>
    <property type="match status" value="1"/>
</dbReference>
<feature type="domain" description="O-methyltransferase C-terminal" evidence="10">
    <location>
        <begin position="167"/>
        <end position="371"/>
    </location>
</feature>
<reference evidence="12 13" key="1">
    <citation type="journal article" date="2023" name="G3 (Bethesda)">
        <title>A haplotype-resolved chromosome-scale genome for Quercus rubra L. provides insights into the genetics of adaptive traits for red oak species.</title>
        <authorList>
            <person name="Kapoor B."/>
            <person name="Jenkins J."/>
            <person name="Schmutz J."/>
            <person name="Zhebentyayeva T."/>
            <person name="Kuelheim C."/>
            <person name="Coggeshall M."/>
            <person name="Heim C."/>
            <person name="Lasky J.R."/>
            <person name="Leites L."/>
            <person name="Islam-Faridi N."/>
            <person name="Romero-Severson J."/>
            <person name="DeLeo V.L."/>
            <person name="Lucas S.M."/>
            <person name="Lazic D."/>
            <person name="Gailing O."/>
            <person name="Carlson J."/>
            <person name="Staton M."/>
        </authorList>
    </citation>
    <scope>NUCLEOTIDE SEQUENCE [LARGE SCALE GENOMIC DNA]</scope>
    <source>
        <strain evidence="12">Pseudo-F2</strain>
    </source>
</reference>
<evidence type="ECO:0000256" key="8">
    <source>
        <dbReference type="PIRSR" id="PIRSR005739-1"/>
    </source>
</evidence>
<evidence type="ECO:0000256" key="7">
    <source>
        <dbReference type="ARBA" id="ARBA00045231"/>
    </source>
</evidence>
<proteinExistence type="predicted"/>
<dbReference type="Pfam" id="PF00891">
    <property type="entry name" value="Methyltransf_2"/>
    <property type="match status" value="1"/>
</dbReference>
<sequence>MDKKHKQQKPNQKQAQMASSPSRQTPTTTMANQDYKKKEQEEEAFSQAMELVYGSVLPMTIHTAMELGVFDILGNAGPDATLPAEQIVTQMPTTNPDAPAMIDRICSLLVQHGVLGVSVDDNVRRLPFHRNYCLNSVSKYFARCNQDGVSLAPLMTLLHDKVYMDSWSQLKNAVLEGGLPFNRVHGTHAYEYAGRDGRFSQVFNTGMFNHTTILVKKMLESYEGFQNLKQLVVVGGGIGVALSLITSKHPNIKGINFDLPHVIQHAPPYPGVKHVAGDMFESIPKGDAILLMGILHDWSDDRCLKLLENCYNSLPNDGKVIVVEQILPIYPEISTFARSKSLLDMLLMTQKPGGKERKQHEFDSLAFGSGFMSFALPCYFCNSHVMEFYKKGLKSVSIVV</sequence>
<dbReference type="Gene3D" id="1.10.10.10">
    <property type="entry name" value="Winged helix-like DNA-binding domain superfamily/Winged helix DNA-binding domain"/>
    <property type="match status" value="1"/>
</dbReference>
<dbReference type="GO" id="GO:0032259">
    <property type="term" value="P:methylation"/>
    <property type="evidence" value="ECO:0007669"/>
    <property type="project" value="UniProtKB-KW"/>
</dbReference>
<feature type="compositionally biased region" description="Polar residues" evidence="9">
    <location>
        <begin position="17"/>
        <end position="32"/>
    </location>
</feature>
<dbReference type="Proteomes" id="UP001324115">
    <property type="component" value="Unassembled WGS sequence"/>
</dbReference>
<evidence type="ECO:0000313" key="13">
    <source>
        <dbReference type="Proteomes" id="UP001324115"/>
    </source>
</evidence>
<dbReference type="PROSITE" id="PS51683">
    <property type="entry name" value="SAM_OMT_II"/>
    <property type="match status" value="1"/>
</dbReference>
<evidence type="ECO:0000259" key="10">
    <source>
        <dbReference type="Pfam" id="PF00891"/>
    </source>
</evidence>
<dbReference type="EMBL" id="JAXUIC010000008">
    <property type="protein sequence ID" value="KAK4578151.1"/>
    <property type="molecule type" value="Genomic_DNA"/>
</dbReference>
<dbReference type="AlphaFoldDB" id="A0AAN7ILV9"/>
<dbReference type="GO" id="GO:0046983">
    <property type="term" value="F:protein dimerization activity"/>
    <property type="evidence" value="ECO:0007669"/>
    <property type="project" value="InterPro"/>
</dbReference>
<feature type="active site" description="Proton acceptor" evidence="8">
    <location>
        <position position="296"/>
    </location>
</feature>
<dbReference type="GO" id="GO:0009809">
    <property type="term" value="P:lignin biosynthetic process"/>
    <property type="evidence" value="ECO:0007669"/>
    <property type="project" value="UniProtKB-KW"/>
</dbReference>
<dbReference type="InterPro" id="IPR016461">
    <property type="entry name" value="COMT-like"/>
</dbReference>
<evidence type="ECO:0000259" key="11">
    <source>
        <dbReference type="Pfam" id="PF08100"/>
    </source>
</evidence>
<keyword evidence="13" id="KW-1185">Reference proteome</keyword>
<keyword evidence="3" id="KW-0808">Transferase</keyword>
<comment type="pathway">
    <text evidence="1">Aromatic compound metabolism; phenylpropanoid biosynthesis.</text>
</comment>
<protein>
    <recommendedName>
        <fullName evidence="6">caffeate O-methyltransferase</fullName>
        <ecNumber evidence="6">2.1.1.68</ecNumber>
    </recommendedName>
</protein>
<dbReference type="InterPro" id="IPR012967">
    <property type="entry name" value="COMT_dimerisation"/>
</dbReference>
<feature type="region of interest" description="Disordered" evidence="9">
    <location>
        <begin position="1"/>
        <end position="41"/>
    </location>
</feature>
<comment type="caution">
    <text evidence="12">The sequence shown here is derived from an EMBL/GenBank/DDBJ whole genome shotgun (WGS) entry which is preliminary data.</text>
</comment>
<dbReference type="PANTHER" id="PTHR11746">
    <property type="entry name" value="O-METHYLTRANSFERASE"/>
    <property type="match status" value="1"/>
</dbReference>
<dbReference type="InterPro" id="IPR001077">
    <property type="entry name" value="COMT_C"/>
</dbReference>
<evidence type="ECO:0000313" key="12">
    <source>
        <dbReference type="EMBL" id="KAK4578151.1"/>
    </source>
</evidence>
<dbReference type="EC" id="2.1.1.68" evidence="6"/>
<dbReference type="InterPro" id="IPR029063">
    <property type="entry name" value="SAM-dependent_MTases_sf"/>
</dbReference>
<evidence type="ECO:0000256" key="1">
    <source>
        <dbReference type="ARBA" id="ARBA00004928"/>
    </source>
</evidence>
<accession>A0AAN7ILV9</accession>
<dbReference type="InterPro" id="IPR036390">
    <property type="entry name" value="WH_DNA-bd_sf"/>
</dbReference>
<evidence type="ECO:0000256" key="3">
    <source>
        <dbReference type="ARBA" id="ARBA00022679"/>
    </source>
</evidence>
<feature type="domain" description="O-methyltransferase dimerisation" evidence="11">
    <location>
        <begin position="49"/>
        <end position="142"/>
    </location>
</feature>
<dbReference type="PIRSF" id="PIRSF005739">
    <property type="entry name" value="O-mtase"/>
    <property type="match status" value="1"/>
</dbReference>